<dbReference type="GO" id="GO:0016491">
    <property type="term" value="F:oxidoreductase activity"/>
    <property type="evidence" value="ECO:0007669"/>
    <property type="project" value="UniProtKB-KW"/>
</dbReference>
<proteinExistence type="predicted"/>
<evidence type="ECO:0000259" key="2">
    <source>
        <dbReference type="Pfam" id="PF01408"/>
    </source>
</evidence>
<feature type="domain" description="GFO/IDH/MocA-like oxidoreductase" evidence="3">
    <location>
        <begin position="131"/>
        <end position="255"/>
    </location>
</feature>
<keyword evidence="1" id="KW-0560">Oxidoreductase</keyword>
<dbReference type="SUPFAM" id="SSF55347">
    <property type="entry name" value="Glyceraldehyde-3-phosphate dehydrogenase-like, C-terminal domain"/>
    <property type="match status" value="1"/>
</dbReference>
<protein>
    <submittedName>
        <fullName evidence="4">Gfo/Idh/MocA family oxidoreductase</fullName>
    </submittedName>
</protein>
<evidence type="ECO:0000313" key="5">
    <source>
        <dbReference type="Proteomes" id="UP001430377"/>
    </source>
</evidence>
<gene>
    <name evidence="4" type="ORF">EGH21_07385</name>
</gene>
<sequence>MTVRIGAIGLGGLGRRECRQYAGFDDVELVAGVDVAAEARTTFEDSFDRPAYESVGELLAGHADELDAVSVCTPHTLHHDHAMAALERDLHAFVEKPLTTELATARELVETAADRDRVLQVGFQRHFDPLFAELRRIVQSGTIGTPHTVNAYLGQRWIAEHEGTWRTTPSLSGGGQLFDSGTHLVDATLWVLDAEPTAVTGVVDDRGHDVDVNSALAATLDADGRRVTASVCVSGDGTDIVPDDGISIWGTEGHVSLAGGDLTVTTPDSTREVHVDGDRDFETLTERKLRNFVDAVEGTADSVVTGEYGLAVTAFLEAAYEATQRGETVHVEDLTGR</sequence>
<dbReference type="InterPro" id="IPR000683">
    <property type="entry name" value="Gfo/Idh/MocA-like_OxRdtase_N"/>
</dbReference>
<keyword evidence="5" id="KW-1185">Reference proteome</keyword>
<dbReference type="InterPro" id="IPR036291">
    <property type="entry name" value="NAD(P)-bd_dom_sf"/>
</dbReference>
<dbReference type="PANTHER" id="PTHR43818">
    <property type="entry name" value="BCDNA.GH03377"/>
    <property type="match status" value="1"/>
</dbReference>
<dbReference type="PANTHER" id="PTHR43818:SF11">
    <property type="entry name" value="BCDNA.GH03377"/>
    <property type="match status" value="1"/>
</dbReference>
<dbReference type="Proteomes" id="UP001430377">
    <property type="component" value="Unassembled WGS sequence"/>
</dbReference>
<dbReference type="InterPro" id="IPR055170">
    <property type="entry name" value="GFO_IDH_MocA-like_dom"/>
</dbReference>
<dbReference type="Gene3D" id="3.40.50.720">
    <property type="entry name" value="NAD(P)-binding Rossmann-like Domain"/>
    <property type="match status" value="1"/>
</dbReference>
<dbReference type="Pfam" id="PF01408">
    <property type="entry name" value="GFO_IDH_MocA"/>
    <property type="match status" value="1"/>
</dbReference>
<accession>A0AAW4PRD4</accession>
<evidence type="ECO:0000259" key="3">
    <source>
        <dbReference type="Pfam" id="PF22725"/>
    </source>
</evidence>
<dbReference type="EMBL" id="RKLR01000002">
    <property type="protein sequence ID" value="MBX0322852.1"/>
    <property type="molecule type" value="Genomic_DNA"/>
</dbReference>
<dbReference type="RefSeq" id="WP_220617830.1">
    <property type="nucleotide sequence ID" value="NZ_RKLR01000002.1"/>
</dbReference>
<dbReference type="SUPFAM" id="SSF51735">
    <property type="entry name" value="NAD(P)-binding Rossmann-fold domains"/>
    <property type="match status" value="1"/>
</dbReference>
<reference evidence="4 5" key="1">
    <citation type="submission" date="2021-06" db="EMBL/GenBank/DDBJ databases">
        <title>Halomicroarcula sp. a new haloarchaeum isolated from saline soil.</title>
        <authorList>
            <person name="Duran-Viseras A."/>
            <person name="Sanchez-Porro C."/>
            <person name="Ventosa A."/>
        </authorList>
    </citation>
    <scope>NUCLEOTIDE SEQUENCE [LARGE SCALE GENOMIC DNA]</scope>
    <source>
        <strain evidence="4 5">F13</strain>
    </source>
</reference>
<evidence type="ECO:0000313" key="4">
    <source>
        <dbReference type="EMBL" id="MBX0322852.1"/>
    </source>
</evidence>
<name>A0AAW4PRD4_9EURY</name>
<comment type="caution">
    <text evidence="4">The sequence shown here is derived from an EMBL/GenBank/DDBJ whole genome shotgun (WGS) entry which is preliminary data.</text>
</comment>
<evidence type="ECO:0000256" key="1">
    <source>
        <dbReference type="ARBA" id="ARBA00023002"/>
    </source>
</evidence>
<dbReference type="AlphaFoldDB" id="A0AAW4PRD4"/>
<organism evidence="4 5">
    <name type="scientific">Haloarcula rubra</name>
    <dbReference type="NCBI Taxonomy" id="2487747"/>
    <lineage>
        <taxon>Archaea</taxon>
        <taxon>Methanobacteriati</taxon>
        <taxon>Methanobacteriota</taxon>
        <taxon>Stenosarchaea group</taxon>
        <taxon>Halobacteria</taxon>
        <taxon>Halobacteriales</taxon>
        <taxon>Haloarculaceae</taxon>
        <taxon>Haloarcula</taxon>
    </lineage>
</organism>
<dbReference type="InterPro" id="IPR050463">
    <property type="entry name" value="Gfo/Idh/MocA_oxidrdct_glycsds"/>
</dbReference>
<dbReference type="Gene3D" id="3.30.360.10">
    <property type="entry name" value="Dihydrodipicolinate Reductase, domain 2"/>
    <property type="match status" value="1"/>
</dbReference>
<dbReference type="Pfam" id="PF22725">
    <property type="entry name" value="GFO_IDH_MocA_C3"/>
    <property type="match status" value="1"/>
</dbReference>
<feature type="domain" description="Gfo/Idh/MocA-like oxidoreductase N-terminal" evidence="2">
    <location>
        <begin position="3"/>
        <end position="123"/>
    </location>
</feature>
<dbReference type="GO" id="GO:0000166">
    <property type="term" value="F:nucleotide binding"/>
    <property type="evidence" value="ECO:0007669"/>
    <property type="project" value="InterPro"/>
</dbReference>